<gene>
    <name evidence="2" type="ORF">ACFQEY_10470</name>
</gene>
<organism evidence="2 3">
    <name type="scientific">Halorubrum trueperi</name>
    <dbReference type="NCBI Taxonomy" id="2004704"/>
    <lineage>
        <taxon>Archaea</taxon>
        <taxon>Methanobacteriati</taxon>
        <taxon>Methanobacteriota</taxon>
        <taxon>Stenosarchaea group</taxon>
        <taxon>Halobacteria</taxon>
        <taxon>Halobacteriales</taxon>
        <taxon>Haloferacaceae</taxon>
        <taxon>Halorubrum</taxon>
    </lineage>
</organism>
<dbReference type="CDD" id="cd00657">
    <property type="entry name" value="Ferritin_like"/>
    <property type="match status" value="1"/>
</dbReference>
<dbReference type="Pfam" id="PF13668">
    <property type="entry name" value="Ferritin_2"/>
    <property type="match status" value="1"/>
</dbReference>
<dbReference type="InterPro" id="IPR012347">
    <property type="entry name" value="Ferritin-like"/>
</dbReference>
<dbReference type="InterPro" id="IPR009078">
    <property type="entry name" value="Ferritin-like_SF"/>
</dbReference>
<dbReference type="AlphaFoldDB" id="A0ABD5UJ96"/>
<dbReference type="InterPro" id="IPR006311">
    <property type="entry name" value="TAT_signal"/>
</dbReference>
<sequence>MTDTDTTYGRAERIAESVRTQLSEAEGSRRSFLMRSAAAGGALLALGGGTAVAQDEDEPMDGEDSSTAAFADEPGTDVDVLNYALTLENLEDAFYSEALDEFDEDDFVESDALEEFEEEIRVEAYEYVATVSEHESDHVDVLTQVVELLGGEPSPAMEYDFGIESVADVLELAAVFENAGVAAYAGAAPYIESPDLVSAAVSIHSVEARHAAVFNRLTGESPFPEAFDPAMSQGEVADAVDDFIVGPLDEEEEEEDEEEEEEEDQEEEEEIPEDEEEEEETPPDGNETETPPDETETPPGGNETETPPGGNETETPPGGNETPPSED</sequence>
<dbReference type="RefSeq" id="WP_379768238.1">
    <property type="nucleotide sequence ID" value="NZ_JBHSXI010000011.1"/>
</dbReference>
<evidence type="ECO:0000313" key="2">
    <source>
        <dbReference type="EMBL" id="MFC6889435.1"/>
    </source>
</evidence>
<name>A0ABD5UJ96_9EURY</name>
<proteinExistence type="predicted"/>
<keyword evidence="3" id="KW-1185">Reference proteome</keyword>
<dbReference type="Proteomes" id="UP001596333">
    <property type="component" value="Unassembled WGS sequence"/>
</dbReference>
<feature type="region of interest" description="Disordered" evidence="1">
    <location>
        <begin position="249"/>
        <end position="327"/>
    </location>
</feature>
<evidence type="ECO:0000313" key="3">
    <source>
        <dbReference type="Proteomes" id="UP001596333"/>
    </source>
</evidence>
<feature type="compositionally biased region" description="Acidic residues" evidence="1">
    <location>
        <begin position="249"/>
        <end position="296"/>
    </location>
</feature>
<evidence type="ECO:0000256" key="1">
    <source>
        <dbReference type="SAM" id="MobiDB-lite"/>
    </source>
</evidence>
<dbReference type="SUPFAM" id="SSF47240">
    <property type="entry name" value="Ferritin-like"/>
    <property type="match status" value="1"/>
</dbReference>
<protein>
    <submittedName>
        <fullName evidence="2">Ferritin-like domain-containing protein</fullName>
    </submittedName>
</protein>
<dbReference type="EMBL" id="JBHSXI010000011">
    <property type="protein sequence ID" value="MFC6889435.1"/>
    <property type="molecule type" value="Genomic_DNA"/>
</dbReference>
<reference evidence="2 3" key="1">
    <citation type="journal article" date="2019" name="Int. J. Syst. Evol. Microbiol.">
        <title>The Global Catalogue of Microorganisms (GCM) 10K type strain sequencing project: providing services to taxonomists for standard genome sequencing and annotation.</title>
        <authorList>
            <consortium name="The Broad Institute Genomics Platform"/>
            <consortium name="The Broad Institute Genome Sequencing Center for Infectious Disease"/>
            <person name="Wu L."/>
            <person name="Ma J."/>
        </authorList>
    </citation>
    <scope>NUCLEOTIDE SEQUENCE [LARGE SCALE GENOMIC DNA]</scope>
    <source>
        <strain evidence="2 3">Y73</strain>
    </source>
</reference>
<feature type="region of interest" description="Disordered" evidence="1">
    <location>
        <begin position="1"/>
        <end position="21"/>
    </location>
</feature>
<comment type="caution">
    <text evidence="2">The sequence shown here is derived from an EMBL/GenBank/DDBJ whole genome shotgun (WGS) entry which is preliminary data.</text>
</comment>
<dbReference type="Gene3D" id="1.20.1260.10">
    <property type="match status" value="1"/>
</dbReference>
<feature type="compositionally biased region" description="Low complexity" evidence="1">
    <location>
        <begin position="297"/>
        <end position="327"/>
    </location>
</feature>
<dbReference type="PROSITE" id="PS51318">
    <property type="entry name" value="TAT"/>
    <property type="match status" value="1"/>
</dbReference>
<accession>A0ABD5UJ96</accession>